<dbReference type="GO" id="GO:0005886">
    <property type="term" value="C:plasma membrane"/>
    <property type="evidence" value="ECO:0007669"/>
    <property type="project" value="UniProtKB-SubCell"/>
</dbReference>
<dbReference type="KEGG" id="pmc:P9515_15211"/>
<dbReference type="AlphaFoldDB" id="A2BY67"/>
<evidence type="ECO:0000256" key="1">
    <source>
        <dbReference type="ARBA" id="ARBA00004651"/>
    </source>
</evidence>
<dbReference type="PANTHER" id="PTHR33452">
    <property type="entry name" value="OXIDOREDUCTASE CATD-RELATED"/>
    <property type="match status" value="1"/>
</dbReference>
<keyword evidence="5 7" id="KW-1133">Transmembrane helix</keyword>
<comment type="similarity">
    <text evidence="2">Belongs to the DoxX family.</text>
</comment>
<feature type="transmembrane region" description="Helical" evidence="7">
    <location>
        <begin position="52"/>
        <end position="73"/>
    </location>
</feature>
<evidence type="ECO:0000256" key="3">
    <source>
        <dbReference type="ARBA" id="ARBA00022475"/>
    </source>
</evidence>
<evidence type="ECO:0000256" key="7">
    <source>
        <dbReference type="SAM" id="Phobius"/>
    </source>
</evidence>
<organism evidence="8 9">
    <name type="scientific">Prochlorococcus marinus (strain MIT 9515)</name>
    <dbReference type="NCBI Taxonomy" id="167542"/>
    <lineage>
        <taxon>Bacteria</taxon>
        <taxon>Bacillati</taxon>
        <taxon>Cyanobacteriota</taxon>
        <taxon>Cyanophyceae</taxon>
        <taxon>Synechococcales</taxon>
        <taxon>Prochlorococcaceae</taxon>
        <taxon>Prochlorococcus</taxon>
    </lineage>
</organism>
<dbReference type="InterPro" id="IPR032808">
    <property type="entry name" value="DoxX"/>
</dbReference>
<evidence type="ECO:0000313" key="8">
    <source>
        <dbReference type="EMBL" id="ABM72728.1"/>
    </source>
</evidence>
<keyword evidence="6 7" id="KW-0472">Membrane</keyword>
<accession>A2BY67</accession>
<keyword evidence="4 7" id="KW-0812">Transmembrane</keyword>
<sequence>MLSTILTKSFSKDTALLILRVITGTVLIHHGFEKLANIENFADAFVRPLHLPFPIFLSYVAAFSEIGGSWLLILGLATRFGALAIVGTISVAIYHALVTAGFNIFLLELLLLYFASSTCIALTGPGDFSIDEVIIRILRSESEDEEVQQVSVKSKAKIGKSTVKDEEEPNKGGIFQFLQANLLSDTSN</sequence>
<gene>
    <name evidence="8" type="ordered locus">P9515_15211</name>
</gene>
<dbReference type="OrthoDB" id="539287at2"/>
<dbReference type="STRING" id="167542.P9515_15211"/>
<evidence type="ECO:0000256" key="6">
    <source>
        <dbReference type="ARBA" id="ARBA00023136"/>
    </source>
</evidence>
<dbReference type="eggNOG" id="COG2259">
    <property type="taxonomic scope" value="Bacteria"/>
</dbReference>
<evidence type="ECO:0000256" key="5">
    <source>
        <dbReference type="ARBA" id="ARBA00022989"/>
    </source>
</evidence>
<reference evidence="8 9" key="1">
    <citation type="journal article" date="2007" name="PLoS Genet.">
        <title>Patterns and implications of gene gain and loss in the evolution of Prochlorococcus.</title>
        <authorList>
            <person name="Kettler G.C."/>
            <person name="Martiny A.C."/>
            <person name="Huang K."/>
            <person name="Zucker J."/>
            <person name="Coleman M.L."/>
            <person name="Rodrigue S."/>
            <person name="Chen F."/>
            <person name="Lapidus A."/>
            <person name="Ferriera S."/>
            <person name="Johnson J."/>
            <person name="Steglich C."/>
            <person name="Church G.M."/>
            <person name="Richardson P."/>
            <person name="Chisholm S.W."/>
        </authorList>
    </citation>
    <scope>NUCLEOTIDE SEQUENCE [LARGE SCALE GENOMIC DNA]</scope>
    <source>
        <strain evidence="8 9">MIT 9515</strain>
    </source>
</reference>
<proteinExistence type="inferred from homology"/>
<evidence type="ECO:0000313" key="9">
    <source>
        <dbReference type="Proteomes" id="UP000001589"/>
    </source>
</evidence>
<dbReference type="EMBL" id="CP000552">
    <property type="protein sequence ID" value="ABM72728.1"/>
    <property type="molecule type" value="Genomic_DNA"/>
</dbReference>
<evidence type="ECO:0000256" key="4">
    <source>
        <dbReference type="ARBA" id="ARBA00022692"/>
    </source>
</evidence>
<keyword evidence="3" id="KW-1003">Cell membrane</keyword>
<protein>
    <submittedName>
        <fullName evidence="8">Predicted membrane protein</fullName>
    </submittedName>
</protein>
<dbReference type="Pfam" id="PF07681">
    <property type="entry name" value="DoxX"/>
    <property type="match status" value="1"/>
</dbReference>
<dbReference type="RefSeq" id="WP_011820824.1">
    <property type="nucleotide sequence ID" value="NC_008817.1"/>
</dbReference>
<dbReference type="InterPro" id="IPR051907">
    <property type="entry name" value="DoxX-like_oxidoreductase"/>
</dbReference>
<dbReference type="HOGENOM" id="CLU_058421_6_1_3"/>
<feature type="transmembrane region" description="Helical" evidence="7">
    <location>
        <begin position="80"/>
        <end position="104"/>
    </location>
</feature>
<dbReference type="PANTHER" id="PTHR33452:SF1">
    <property type="entry name" value="INNER MEMBRANE PROTEIN YPHA-RELATED"/>
    <property type="match status" value="1"/>
</dbReference>
<dbReference type="Proteomes" id="UP000001589">
    <property type="component" value="Chromosome"/>
</dbReference>
<evidence type="ECO:0000256" key="2">
    <source>
        <dbReference type="ARBA" id="ARBA00006679"/>
    </source>
</evidence>
<dbReference type="GeneID" id="60201942"/>
<name>A2BY67_PROM5</name>
<comment type="subcellular location">
    <subcellularLocation>
        <location evidence="1">Cell membrane</location>
        <topology evidence="1">Multi-pass membrane protein</topology>
    </subcellularLocation>
</comment>